<dbReference type="EMBL" id="QXFW01004328">
    <property type="protein sequence ID" value="KAE8966181.1"/>
    <property type="molecule type" value="Genomic_DNA"/>
</dbReference>
<evidence type="ECO:0000313" key="17">
    <source>
        <dbReference type="Proteomes" id="UP000476176"/>
    </source>
</evidence>
<dbReference type="AlphaFoldDB" id="A0A6A3WMU0"/>
<feature type="compositionally biased region" description="Polar residues" evidence="1">
    <location>
        <begin position="142"/>
        <end position="175"/>
    </location>
</feature>
<keyword evidence="11" id="KW-1185">Reference proteome</keyword>
<evidence type="ECO:0000313" key="9">
    <source>
        <dbReference type="EMBL" id="KAE9274538.1"/>
    </source>
</evidence>
<evidence type="ECO:0000313" key="6">
    <source>
        <dbReference type="EMBL" id="KAE9187793.1"/>
    </source>
</evidence>
<evidence type="ECO:0000256" key="1">
    <source>
        <dbReference type="SAM" id="MobiDB-lite"/>
    </source>
</evidence>
<dbReference type="Proteomes" id="UP000433483">
    <property type="component" value="Unassembled WGS sequence"/>
</dbReference>
<dbReference type="EMBL" id="QXGB01001629">
    <property type="protein sequence ID" value="KAE9187793.1"/>
    <property type="molecule type" value="Genomic_DNA"/>
</dbReference>
<feature type="region of interest" description="Disordered" evidence="1">
    <location>
        <begin position="36"/>
        <end position="100"/>
    </location>
</feature>
<dbReference type="Proteomes" id="UP000437068">
    <property type="component" value="Unassembled WGS sequence"/>
</dbReference>
<evidence type="ECO:0000313" key="13">
    <source>
        <dbReference type="Proteomes" id="UP000440367"/>
    </source>
</evidence>
<accession>A0A6A3WMU0</accession>
<dbReference type="Proteomes" id="UP000429523">
    <property type="component" value="Unassembled WGS sequence"/>
</dbReference>
<dbReference type="Proteomes" id="UP000460718">
    <property type="component" value="Unassembled WGS sequence"/>
</dbReference>
<evidence type="ECO:0000313" key="16">
    <source>
        <dbReference type="Proteomes" id="UP000460718"/>
    </source>
</evidence>
<feature type="compositionally biased region" description="Basic and acidic residues" evidence="1">
    <location>
        <begin position="185"/>
        <end position="198"/>
    </location>
</feature>
<reference evidence="10 11" key="1">
    <citation type="submission" date="2018-08" db="EMBL/GenBank/DDBJ databases">
        <title>Genomic investigation of the strawberry pathogen Phytophthora fragariae indicates pathogenicity is determined by transcriptional variation in three key races.</title>
        <authorList>
            <person name="Adams T.M."/>
            <person name="Armitage A.D."/>
            <person name="Sobczyk M.K."/>
            <person name="Bates H.J."/>
            <person name="Dunwell J.M."/>
            <person name="Nellist C.F."/>
            <person name="Harrison R.J."/>
        </authorList>
    </citation>
    <scope>NUCLEOTIDE SEQUENCE [LARGE SCALE GENOMIC DNA]</scope>
    <source>
        <strain evidence="9 12">A4</strain>
        <strain evidence="8 13">BC-1</strain>
        <strain evidence="7 17">BC-23</strain>
        <strain evidence="6 11">NOV-27</strain>
        <strain evidence="4 14">NOV-5</strain>
        <strain evidence="5 15">NOV-71</strain>
        <strain evidence="2 10">NOV-9</strain>
        <strain evidence="3 16">SCRP245</strain>
    </source>
</reference>
<evidence type="ECO:0000313" key="5">
    <source>
        <dbReference type="EMBL" id="KAE9088910.1"/>
    </source>
</evidence>
<dbReference type="EMBL" id="QXGA01003587">
    <property type="protein sequence ID" value="KAE9081618.1"/>
    <property type="molecule type" value="Genomic_DNA"/>
</dbReference>
<dbReference type="EMBL" id="QXGD01001572">
    <property type="protein sequence ID" value="KAE9203308.1"/>
    <property type="molecule type" value="Genomic_DNA"/>
</dbReference>
<evidence type="ECO:0000313" key="12">
    <source>
        <dbReference type="Proteomes" id="UP000437068"/>
    </source>
</evidence>
<evidence type="ECO:0000313" key="7">
    <source>
        <dbReference type="EMBL" id="KAE9200456.1"/>
    </source>
</evidence>
<evidence type="ECO:0000313" key="15">
    <source>
        <dbReference type="Proteomes" id="UP000441208"/>
    </source>
</evidence>
<dbReference type="EMBL" id="QXGE01003544">
    <property type="protein sequence ID" value="KAE9274538.1"/>
    <property type="molecule type" value="Genomic_DNA"/>
</dbReference>
<evidence type="ECO:0000313" key="8">
    <source>
        <dbReference type="EMBL" id="KAE9203308.1"/>
    </source>
</evidence>
<feature type="compositionally biased region" description="Basic and acidic residues" evidence="1">
    <location>
        <begin position="38"/>
        <end position="67"/>
    </location>
</feature>
<feature type="compositionally biased region" description="Basic residues" evidence="1">
    <location>
        <begin position="72"/>
        <end position="86"/>
    </location>
</feature>
<sequence length="1018" mass="115894">MTTAPSSAGMPLRQLRWPALPPMDLLEECHWLVTLDSRSADPARKPRDIEGHARHKLDPTSEMHTRELQNLSKHKSPYRRPLRRSKAPAPSPGSPAQRAAKSILKLKEGLLRLDDTRWTQDCKDDQATGGLPPHQLIHAHEQQNASRPGDQLSRQPNESTLSGTSPSRAKTPQRSPSRKTKKRPPTREERELNAKQERLAAWLKANPDATPASVDQGSGRTSTPTYSMEVQARVESAMQCRGPLESGVRLWDDPVRSLLAAEMTSESVFGGLIPTKALAFESRMLALSWEAARIELPQSSCPHAVDESLLQASPSEQALLSTVEPPTTIDLSDQTNEEGSHEHVEMSDHAQKVFNVAHRQVVDGAVGDALATLEAGIRQSLSTSQAHLDAVSRSHGAGFNYSVLAHNSATKLQLHYRARHRRRVNTLVFLQRQWRWWYARQRALKSLQYANTQATVIQQRYRPWRTHITQVRSVVRIQRCFRVFAGQKHVIRFRQICRLLLARRARCRQLKTRMRMLGRIVLLLRKRRRRIALIQGLWRRRCARAELAALLDHVSASELSRRAREDEFVAAKLAQVRVHLKEFLSNTKPGRKLVQWQQDKPWLRFRRLRHAPSKWDELPMGDKVGAVTGILRGRRFRGLHLRALCQILVGRGTQPRALPKMLEVSKESLELLAEPSGVLDASKMYESLGCCACCPWWAGARGKVERARAKLFRRAAAMWWALVTYPKEYCAAQAWPMRRGRRDQAREQVEDNCTRTLEAFCRVWFRRIDSIENAPPYACEWCSEAFGTSREYFAHEKCAAARALAEAEWTALSQDLQFERRKWWRLAKHTHDSPVRRDIYTLDLDAASVQHLRRTHSRRKALVPLVAILEACTASDSPNAVIPLDLAGFLLQYLDDSTEDSHPLMHTAEHQLVQWSTLVGSMEVESSKPTPEGSGRESRWIRRDELRARLLVGSKWKGVLSRWQRSLGRHAQKYRRVPASNAVAMWRGLQLRMRKTRRGSKTPLSPSAAGTRVLPVAT</sequence>
<dbReference type="EMBL" id="QXFZ01001531">
    <property type="protein sequence ID" value="KAE9088910.1"/>
    <property type="molecule type" value="Genomic_DNA"/>
</dbReference>
<dbReference type="Proteomes" id="UP000476176">
    <property type="component" value="Unassembled WGS sequence"/>
</dbReference>
<proteinExistence type="predicted"/>
<dbReference type="Proteomes" id="UP000440367">
    <property type="component" value="Unassembled WGS sequence"/>
</dbReference>
<dbReference type="EMBL" id="QXGC01001561">
    <property type="protein sequence ID" value="KAE9200456.1"/>
    <property type="molecule type" value="Genomic_DNA"/>
</dbReference>
<name>A0A6A3WMU0_9STRA</name>
<dbReference type="EMBL" id="QXGF01001574">
    <property type="protein sequence ID" value="KAE8929108.1"/>
    <property type="molecule type" value="Genomic_DNA"/>
</dbReference>
<feature type="region of interest" description="Disordered" evidence="1">
    <location>
        <begin position="995"/>
        <end position="1018"/>
    </location>
</feature>
<evidence type="ECO:0000313" key="2">
    <source>
        <dbReference type="EMBL" id="KAE8929108.1"/>
    </source>
</evidence>
<organism evidence="6 11">
    <name type="scientific">Phytophthora fragariae</name>
    <dbReference type="NCBI Taxonomy" id="53985"/>
    <lineage>
        <taxon>Eukaryota</taxon>
        <taxon>Sar</taxon>
        <taxon>Stramenopiles</taxon>
        <taxon>Oomycota</taxon>
        <taxon>Peronosporomycetes</taxon>
        <taxon>Peronosporales</taxon>
        <taxon>Peronosporaceae</taxon>
        <taxon>Phytophthora</taxon>
    </lineage>
</organism>
<dbReference type="Proteomes" id="UP000440732">
    <property type="component" value="Unassembled WGS sequence"/>
</dbReference>
<evidence type="ECO:0000313" key="3">
    <source>
        <dbReference type="EMBL" id="KAE8966181.1"/>
    </source>
</evidence>
<feature type="region of interest" description="Disordered" evidence="1">
    <location>
        <begin position="140"/>
        <end position="224"/>
    </location>
</feature>
<dbReference type="OrthoDB" id="110521at2759"/>
<dbReference type="Proteomes" id="UP000441208">
    <property type="component" value="Unassembled WGS sequence"/>
</dbReference>
<evidence type="ECO:0000313" key="14">
    <source>
        <dbReference type="Proteomes" id="UP000440732"/>
    </source>
</evidence>
<evidence type="ECO:0000313" key="4">
    <source>
        <dbReference type="EMBL" id="KAE9081618.1"/>
    </source>
</evidence>
<feature type="compositionally biased region" description="Polar residues" evidence="1">
    <location>
        <begin position="213"/>
        <end position="224"/>
    </location>
</feature>
<evidence type="ECO:0000313" key="10">
    <source>
        <dbReference type="Proteomes" id="UP000429523"/>
    </source>
</evidence>
<evidence type="ECO:0000313" key="11">
    <source>
        <dbReference type="Proteomes" id="UP000433483"/>
    </source>
</evidence>
<comment type="caution">
    <text evidence="6">The sequence shown here is derived from an EMBL/GenBank/DDBJ whole genome shotgun (WGS) entry which is preliminary data.</text>
</comment>
<gene>
    <name evidence="9" type="ORF">PF001_g27016</name>
    <name evidence="8" type="ORF">PF002_g20971</name>
    <name evidence="7" type="ORF">PF004_g18999</name>
    <name evidence="6" type="ORF">PF005_g20310</name>
    <name evidence="4" type="ORF">PF006_g27076</name>
    <name evidence="5" type="ORF">PF007_g19801</name>
    <name evidence="2" type="ORF">PF009_g20771</name>
    <name evidence="3" type="ORF">PF011_g28030</name>
</gene>
<protein>
    <submittedName>
        <fullName evidence="6">Uncharacterized protein</fullName>
    </submittedName>
</protein>